<keyword evidence="1" id="KW-0677">Repeat</keyword>
<dbReference type="EMBL" id="VWPW01014089">
    <property type="protein sequence ID" value="NWJ04012.1"/>
    <property type="molecule type" value="Genomic_DNA"/>
</dbReference>
<protein>
    <submittedName>
        <fullName evidence="4">MRO2A protein</fullName>
    </submittedName>
</protein>
<dbReference type="GO" id="GO:0005737">
    <property type="term" value="C:cytoplasm"/>
    <property type="evidence" value="ECO:0007669"/>
    <property type="project" value="TreeGrafter"/>
</dbReference>
<dbReference type="InterPro" id="IPR045206">
    <property type="entry name" value="Maestro_heat-like_prot"/>
</dbReference>
<evidence type="ECO:0000259" key="2">
    <source>
        <dbReference type="Pfam" id="PF23210"/>
    </source>
</evidence>
<evidence type="ECO:0000259" key="3">
    <source>
        <dbReference type="Pfam" id="PF23221"/>
    </source>
</evidence>
<dbReference type="PANTHER" id="PTHR23120">
    <property type="entry name" value="MAESTRO-RELATED HEAT DOMAIN-CONTAINING"/>
    <property type="match status" value="1"/>
</dbReference>
<organism evidence="4 5">
    <name type="scientific">Crypturellus undulatus</name>
    <dbReference type="NCBI Taxonomy" id="48396"/>
    <lineage>
        <taxon>Eukaryota</taxon>
        <taxon>Metazoa</taxon>
        <taxon>Chordata</taxon>
        <taxon>Craniata</taxon>
        <taxon>Vertebrata</taxon>
        <taxon>Euteleostomi</taxon>
        <taxon>Archelosauria</taxon>
        <taxon>Archosauria</taxon>
        <taxon>Dinosauria</taxon>
        <taxon>Saurischia</taxon>
        <taxon>Theropoda</taxon>
        <taxon>Coelurosauria</taxon>
        <taxon>Aves</taxon>
        <taxon>Palaeognathae</taxon>
        <taxon>Tinamiformes</taxon>
        <taxon>Tinamidae</taxon>
        <taxon>Crypturellus</taxon>
    </lineage>
</organism>
<evidence type="ECO:0000313" key="4">
    <source>
        <dbReference type="EMBL" id="NWJ04012.1"/>
    </source>
</evidence>
<dbReference type="Pfam" id="PF23210">
    <property type="entry name" value="HEAT_Maestro_2"/>
    <property type="match status" value="1"/>
</dbReference>
<evidence type="ECO:0000313" key="5">
    <source>
        <dbReference type="Proteomes" id="UP000534426"/>
    </source>
</evidence>
<proteinExistence type="predicted"/>
<accession>A0A7K4LIA4</accession>
<reference evidence="4 5" key="1">
    <citation type="submission" date="2019-09" db="EMBL/GenBank/DDBJ databases">
        <title>Bird 10,000 Genomes (B10K) Project - Family phase.</title>
        <authorList>
            <person name="Zhang G."/>
        </authorList>
    </citation>
    <scope>NUCLEOTIDE SEQUENCE [LARGE SCALE GENOMIC DNA]</scope>
    <source>
        <strain evidence="4">B10K-MSB-37135</strain>
        <tissue evidence="4">Heart</tissue>
    </source>
</reference>
<feature type="domain" description="MROH2B-like HEAT-repeats" evidence="2">
    <location>
        <begin position="151"/>
        <end position="504"/>
    </location>
</feature>
<dbReference type="Pfam" id="PF23221">
    <property type="entry name" value="HEAT_MROH2B_1st"/>
    <property type="match status" value="1"/>
</dbReference>
<dbReference type="InterPro" id="IPR055408">
    <property type="entry name" value="HEAT_MROH2B-like"/>
</dbReference>
<dbReference type="SUPFAM" id="SSF48371">
    <property type="entry name" value="ARM repeat"/>
    <property type="match status" value="1"/>
</dbReference>
<dbReference type="InterPro" id="IPR016024">
    <property type="entry name" value="ARM-type_fold"/>
</dbReference>
<gene>
    <name evidence="4" type="primary">Mroh2a</name>
    <name evidence="4" type="ORF">CRYUND_R10716</name>
</gene>
<dbReference type="InterPro" id="IPR056282">
    <property type="entry name" value="MROH2B-like_N_HEAT"/>
</dbReference>
<feature type="domain" description="MROH2B-like N-terminal HEAT-repeats" evidence="3">
    <location>
        <begin position="1"/>
        <end position="147"/>
    </location>
</feature>
<evidence type="ECO:0000256" key="1">
    <source>
        <dbReference type="ARBA" id="ARBA00022737"/>
    </source>
</evidence>
<comment type="caution">
    <text evidence="4">The sequence shown here is derived from an EMBL/GenBank/DDBJ whole genome shotgun (WGS) entry which is preliminary data.</text>
</comment>
<dbReference type="PANTHER" id="PTHR23120:SF44">
    <property type="entry name" value="MAESTRO HEAT-LIKE REPEAT-CONTAINING PROTEIN FAMILY MEMBER 1"/>
    <property type="match status" value="1"/>
</dbReference>
<sequence>VQTAASDVLVALARSHFESVMCELQCHLRASEELCQDFVFITLGKLASSYALRCVPFVGMTFFALHATRSRVGSSRTLCAVCSVLEQWSKAVNTYLRSWEKCTFPRMREAQFCSSVHPLFCHVAGSWQGCEDEEDKQAVLGAMAAMMGLLLHEEEHRRCVWEQLPWLLGQYQHVQDTLWVTKVGCHVGHSVAMGVCACAVRCWRSVGCLEELGPLRRKGRIKPLKRGQTGMAHREHKFFLAGRICPEDTVAFLQSQLGGRSEAARVAAVDLLRALVRSTAAEGGQSLSPLVQAVHSVLRDPSRKVTRAVLRFTQELLSCSVQSCSAWDLVANVFSKFDQASSRLAQGNLSQAKAQEEIDLQALCLDILHSLDVSVRGMDKLLWPRLLQYVVPGQYTGTLVPLSHCLRELAERQQRAGDGDAEEEPDVVASWERGRNPKLLPHFCQAHSSRLPSLQVVAAAPHAGGGCGVPALRLLQALSGEIHNAVGMVWAVKIPFLLHYLEGAVLPGRRRRLERPKGRWE</sequence>
<name>A0A7K4LIA4_9AVES</name>
<feature type="non-terminal residue" evidence="4">
    <location>
        <position position="1"/>
    </location>
</feature>
<keyword evidence="5" id="KW-1185">Reference proteome</keyword>
<dbReference type="Proteomes" id="UP000534426">
    <property type="component" value="Unassembled WGS sequence"/>
</dbReference>
<dbReference type="AlphaFoldDB" id="A0A7K4LIA4"/>
<feature type="non-terminal residue" evidence="4">
    <location>
        <position position="521"/>
    </location>
</feature>